<reference evidence="7" key="3">
    <citation type="submission" date="2015-06" db="UniProtKB">
        <authorList>
            <consortium name="EnsemblMetazoa"/>
        </authorList>
    </citation>
    <scope>IDENTIFICATION</scope>
</reference>
<keyword evidence="4 5" id="KW-0472">Membrane</keyword>
<feature type="transmembrane region" description="Helical" evidence="5">
    <location>
        <begin position="236"/>
        <end position="259"/>
    </location>
</feature>
<dbReference type="Proteomes" id="UP000014760">
    <property type="component" value="Unassembled WGS sequence"/>
</dbReference>
<keyword evidence="8" id="KW-1185">Reference proteome</keyword>
<reference evidence="6 8" key="2">
    <citation type="journal article" date="2013" name="Nature">
        <title>Insights into bilaterian evolution from three spiralian genomes.</title>
        <authorList>
            <person name="Simakov O."/>
            <person name="Marletaz F."/>
            <person name="Cho S.J."/>
            <person name="Edsinger-Gonzales E."/>
            <person name="Havlak P."/>
            <person name="Hellsten U."/>
            <person name="Kuo D.H."/>
            <person name="Larsson T."/>
            <person name="Lv J."/>
            <person name="Arendt D."/>
            <person name="Savage R."/>
            <person name="Osoegawa K."/>
            <person name="de Jong P."/>
            <person name="Grimwood J."/>
            <person name="Chapman J.A."/>
            <person name="Shapiro H."/>
            <person name="Aerts A."/>
            <person name="Otillar R.P."/>
            <person name="Terry A.Y."/>
            <person name="Boore J.L."/>
            <person name="Grigoriev I.V."/>
            <person name="Lindberg D.R."/>
            <person name="Seaver E.C."/>
            <person name="Weisblat D.A."/>
            <person name="Putnam N.H."/>
            <person name="Rokhsar D.S."/>
        </authorList>
    </citation>
    <scope>NUCLEOTIDE SEQUENCE</scope>
    <source>
        <strain evidence="6 8">I ESC-2004</strain>
    </source>
</reference>
<feature type="transmembrane region" description="Helical" evidence="5">
    <location>
        <begin position="363"/>
        <end position="380"/>
    </location>
</feature>
<dbReference type="STRING" id="283909.R7T890"/>
<dbReference type="GO" id="GO:0015179">
    <property type="term" value="F:L-amino acid transmembrane transporter activity"/>
    <property type="evidence" value="ECO:0007669"/>
    <property type="project" value="TreeGrafter"/>
</dbReference>
<feature type="transmembrane region" description="Helical" evidence="5">
    <location>
        <begin position="45"/>
        <end position="68"/>
    </location>
</feature>
<dbReference type="PANTHER" id="PTHR11785:SF516">
    <property type="entry name" value="AMINO ACID PERMEASE_ SLC12A DOMAIN-CONTAINING PROTEIN"/>
    <property type="match status" value="1"/>
</dbReference>
<accession>R7T890</accession>
<feature type="transmembrane region" description="Helical" evidence="5">
    <location>
        <begin position="419"/>
        <end position="438"/>
    </location>
</feature>
<feature type="transmembrane region" description="Helical" evidence="5">
    <location>
        <begin position="12"/>
        <end position="33"/>
    </location>
</feature>
<dbReference type="Pfam" id="PF13520">
    <property type="entry name" value="AA_permease_2"/>
    <property type="match status" value="1"/>
</dbReference>
<keyword evidence="2 5" id="KW-0812">Transmembrane</keyword>
<dbReference type="EnsemblMetazoa" id="CapteT171724">
    <property type="protein sequence ID" value="CapteP171724"/>
    <property type="gene ID" value="CapteG171724"/>
</dbReference>
<proteinExistence type="predicted"/>
<feature type="transmembrane region" description="Helical" evidence="5">
    <location>
        <begin position="80"/>
        <end position="100"/>
    </location>
</feature>
<evidence type="ECO:0000256" key="4">
    <source>
        <dbReference type="ARBA" id="ARBA00023136"/>
    </source>
</evidence>
<dbReference type="PANTHER" id="PTHR11785">
    <property type="entry name" value="AMINO ACID TRANSPORTER"/>
    <property type="match status" value="1"/>
</dbReference>
<keyword evidence="3 5" id="KW-1133">Transmembrane helix</keyword>
<evidence type="ECO:0000313" key="7">
    <source>
        <dbReference type="EnsemblMetazoa" id="CapteP171724"/>
    </source>
</evidence>
<dbReference type="OrthoDB" id="6284555at2759"/>
<dbReference type="OMA" id="MATIWAR"/>
<dbReference type="EMBL" id="KB312450">
    <property type="protein sequence ID" value="ELT87189.1"/>
    <property type="molecule type" value="Genomic_DNA"/>
</dbReference>
<feature type="transmembrane region" description="Helical" evidence="5">
    <location>
        <begin position="130"/>
        <end position="150"/>
    </location>
</feature>
<feature type="transmembrane region" description="Helical" evidence="5">
    <location>
        <begin position="392"/>
        <end position="413"/>
    </location>
</feature>
<dbReference type="GO" id="GO:0016020">
    <property type="term" value="C:membrane"/>
    <property type="evidence" value="ECO:0007669"/>
    <property type="project" value="UniProtKB-SubCell"/>
</dbReference>
<evidence type="ECO:0000256" key="2">
    <source>
        <dbReference type="ARBA" id="ARBA00022692"/>
    </source>
</evidence>
<evidence type="ECO:0000313" key="8">
    <source>
        <dbReference type="Proteomes" id="UP000014760"/>
    </source>
</evidence>
<sequence>MVSEKVELKRQLGVLHGVGICFGLVVGSGIYITPSGVIQNAGSPALCLILWSVAGVMSTIGTLCMAELGTTYPKSGERYAYLGIMYGPKAAYAYLWTYMLGVRCPANVMKALILAQSIMTLFFADCEMPSTAVTLIAIFIQALLTFLNCLSVKWSARTQATLTMVSVGALSVISVIGFVYLGQGKFGDLEFPWEGTSTSGMSIAVALTTAIYAFGGGSALNYLVEEVKRPSRTLPLSISISMTLVIVLYVSVNLAYLVVMGPREMLQSQAVAVTFAQKTIPQVAWLMTICISLNLASSFNSGLLVGSRLCFVGSRSGQFPQALSLVHIERNTPISSLIFQLILQAALTGVADFNLLFRNAATVNILFNVMVISAMVKMRFTHKDLLRPFKVPLLFAILYLVCMVYLLVVKTIMFPVETFIGVTVILIFTTVMYYSTVVNKAPKIIQRWSEKITTATQKILFACPAAPDVDF</sequence>
<protein>
    <recommendedName>
        <fullName evidence="9">Amino acid permease/ SLC12A domain-containing protein</fullName>
    </recommendedName>
</protein>
<evidence type="ECO:0000256" key="5">
    <source>
        <dbReference type="SAM" id="Phobius"/>
    </source>
</evidence>
<organism evidence="6">
    <name type="scientific">Capitella teleta</name>
    <name type="common">Polychaete worm</name>
    <dbReference type="NCBI Taxonomy" id="283909"/>
    <lineage>
        <taxon>Eukaryota</taxon>
        <taxon>Metazoa</taxon>
        <taxon>Spiralia</taxon>
        <taxon>Lophotrochozoa</taxon>
        <taxon>Annelida</taxon>
        <taxon>Polychaeta</taxon>
        <taxon>Sedentaria</taxon>
        <taxon>Scolecida</taxon>
        <taxon>Capitellidae</taxon>
        <taxon>Capitella</taxon>
    </lineage>
</organism>
<dbReference type="PIRSF" id="PIRSF006060">
    <property type="entry name" value="AA_transporter"/>
    <property type="match status" value="1"/>
</dbReference>
<feature type="transmembrane region" description="Helical" evidence="5">
    <location>
        <begin position="162"/>
        <end position="181"/>
    </location>
</feature>
<feature type="transmembrane region" description="Helical" evidence="5">
    <location>
        <begin position="201"/>
        <end position="224"/>
    </location>
</feature>
<evidence type="ECO:0008006" key="9">
    <source>
        <dbReference type="Google" id="ProtNLM"/>
    </source>
</evidence>
<dbReference type="AlphaFoldDB" id="R7T890"/>
<name>R7T890_CAPTE</name>
<dbReference type="Gene3D" id="1.20.1740.10">
    <property type="entry name" value="Amino acid/polyamine transporter I"/>
    <property type="match status" value="1"/>
</dbReference>
<dbReference type="InterPro" id="IPR002293">
    <property type="entry name" value="AA/rel_permease1"/>
</dbReference>
<dbReference type="HOGENOM" id="CLU_007946_3_0_1"/>
<evidence type="ECO:0000256" key="3">
    <source>
        <dbReference type="ARBA" id="ARBA00022989"/>
    </source>
</evidence>
<reference evidence="8" key="1">
    <citation type="submission" date="2012-12" db="EMBL/GenBank/DDBJ databases">
        <authorList>
            <person name="Hellsten U."/>
            <person name="Grimwood J."/>
            <person name="Chapman J.A."/>
            <person name="Shapiro H."/>
            <person name="Aerts A."/>
            <person name="Otillar R.P."/>
            <person name="Terry A.Y."/>
            <person name="Boore J.L."/>
            <person name="Simakov O."/>
            <person name="Marletaz F."/>
            <person name="Cho S.-J."/>
            <person name="Edsinger-Gonzales E."/>
            <person name="Havlak P."/>
            <person name="Kuo D.-H."/>
            <person name="Larsson T."/>
            <person name="Lv J."/>
            <person name="Arendt D."/>
            <person name="Savage R."/>
            <person name="Osoegawa K."/>
            <person name="de Jong P."/>
            <person name="Lindberg D.R."/>
            <person name="Seaver E.C."/>
            <person name="Weisblat D.A."/>
            <person name="Putnam N.H."/>
            <person name="Grigoriev I.V."/>
            <person name="Rokhsar D.S."/>
        </authorList>
    </citation>
    <scope>NUCLEOTIDE SEQUENCE</scope>
    <source>
        <strain evidence="8">I ESC-2004</strain>
    </source>
</reference>
<evidence type="ECO:0000256" key="1">
    <source>
        <dbReference type="ARBA" id="ARBA00004141"/>
    </source>
</evidence>
<dbReference type="EMBL" id="AMQN01003666">
    <property type="status" value="NOT_ANNOTATED_CDS"/>
    <property type="molecule type" value="Genomic_DNA"/>
</dbReference>
<comment type="subcellular location">
    <subcellularLocation>
        <location evidence="1">Membrane</location>
        <topology evidence="1">Multi-pass membrane protein</topology>
    </subcellularLocation>
</comment>
<gene>
    <name evidence="6" type="ORF">CAPTEDRAFT_171724</name>
</gene>
<feature type="transmembrane region" description="Helical" evidence="5">
    <location>
        <begin position="283"/>
        <end position="305"/>
    </location>
</feature>
<evidence type="ECO:0000313" key="6">
    <source>
        <dbReference type="EMBL" id="ELT87189.1"/>
    </source>
</evidence>
<dbReference type="InterPro" id="IPR050598">
    <property type="entry name" value="AminoAcid_Transporter"/>
</dbReference>